<dbReference type="GO" id="GO:0017118">
    <property type="term" value="F:lipoyltransferase activity"/>
    <property type="evidence" value="ECO:0007669"/>
    <property type="project" value="TreeGrafter"/>
</dbReference>
<organism evidence="4 5">
    <name type="scientific">Blomia tropicalis</name>
    <name type="common">Mite</name>
    <dbReference type="NCBI Taxonomy" id="40697"/>
    <lineage>
        <taxon>Eukaryota</taxon>
        <taxon>Metazoa</taxon>
        <taxon>Ecdysozoa</taxon>
        <taxon>Arthropoda</taxon>
        <taxon>Chelicerata</taxon>
        <taxon>Arachnida</taxon>
        <taxon>Acari</taxon>
        <taxon>Acariformes</taxon>
        <taxon>Sarcoptiformes</taxon>
        <taxon>Astigmata</taxon>
        <taxon>Glycyphagoidea</taxon>
        <taxon>Echimyopodidae</taxon>
        <taxon>Blomia</taxon>
    </lineage>
</organism>
<protein>
    <recommendedName>
        <fullName evidence="3">BPL/LPL catalytic domain-containing protein</fullName>
    </recommendedName>
</protein>
<evidence type="ECO:0000259" key="3">
    <source>
        <dbReference type="PROSITE" id="PS51733"/>
    </source>
</evidence>
<feature type="domain" description="BPL/LPL catalytic" evidence="3">
    <location>
        <begin position="83"/>
        <end position="273"/>
    </location>
</feature>
<dbReference type="OMA" id="RYQNWDW"/>
<comment type="caution">
    <text evidence="4">The sequence shown here is derived from an EMBL/GenBank/DDBJ whole genome shotgun (WGS) entry which is preliminary data.</text>
</comment>
<evidence type="ECO:0000256" key="1">
    <source>
        <dbReference type="ARBA" id="ARBA00005085"/>
    </source>
</evidence>
<dbReference type="AlphaFoldDB" id="A0A9Q0M5Z5"/>
<proteinExistence type="inferred from homology"/>
<dbReference type="GO" id="GO:0005739">
    <property type="term" value="C:mitochondrion"/>
    <property type="evidence" value="ECO:0007669"/>
    <property type="project" value="TreeGrafter"/>
</dbReference>
<evidence type="ECO:0000256" key="2">
    <source>
        <dbReference type="ARBA" id="ARBA00008242"/>
    </source>
</evidence>
<comment type="pathway">
    <text evidence="1">Protein modification; protein lipoylation via exogenous pathway; protein N(6)-(lipoyl)lysine from lipoate: step 2/2.</text>
</comment>
<name>A0A9Q0M5Z5_BLOTA</name>
<dbReference type="SUPFAM" id="SSF55681">
    <property type="entry name" value="Class II aaRS and biotin synthetases"/>
    <property type="match status" value="1"/>
</dbReference>
<dbReference type="GO" id="GO:0009249">
    <property type="term" value="P:protein lipoylation"/>
    <property type="evidence" value="ECO:0007669"/>
    <property type="project" value="InterPro"/>
</dbReference>
<dbReference type="EMBL" id="JAPWDV010000002">
    <property type="protein sequence ID" value="KAJ6219253.1"/>
    <property type="molecule type" value="Genomic_DNA"/>
</dbReference>
<dbReference type="CDD" id="cd16443">
    <property type="entry name" value="LplA"/>
    <property type="match status" value="1"/>
</dbReference>
<gene>
    <name evidence="4" type="ORF">RDWZM_005065</name>
</gene>
<dbReference type="InterPro" id="IPR045864">
    <property type="entry name" value="aa-tRNA-synth_II/BPL/LPL"/>
</dbReference>
<dbReference type="InterPro" id="IPR004562">
    <property type="entry name" value="LipoylTrfase_LipoateP_Ligase"/>
</dbReference>
<reference evidence="4" key="1">
    <citation type="submission" date="2022-12" db="EMBL/GenBank/DDBJ databases">
        <title>Genome assemblies of Blomia tropicalis.</title>
        <authorList>
            <person name="Cui Y."/>
        </authorList>
    </citation>
    <scope>NUCLEOTIDE SEQUENCE</scope>
    <source>
        <tissue evidence="4">Adult mites</tissue>
    </source>
</reference>
<dbReference type="FunFam" id="3.30.930.10:FF:000045">
    <property type="entry name" value="lipoyltransferase 1, mitochondrial"/>
    <property type="match status" value="1"/>
</dbReference>
<dbReference type="PANTHER" id="PTHR12561:SF3">
    <property type="entry name" value="LIPOYLTRANSFERASE 1, MITOCHONDRIAL"/>
    <property type="match status" value="1"/>
</dbReference>
<accession>A0A9Q0M5Z5</accession>
<sequence>MIHNSGFKLFQKLNNIRFKIFICSRSIHNVELQKNVRSRTNEKVIQPVLHLFQPGSIIVSTSNSIFDNLCLEEWIYQNYDFTDNHLLLLLLWRNKPAVVVGRHQNLWSEVSVNYCRSHSIDIARRNSGGGTVYHDMQNLNLSFLTSRKLYDRKRNLSFLSQILNKSFSLETEISSREDLVIVDSKEKVSGTASKLSTNNSYHHCTLLVDVNRTQLRQSLRNQSTSQIIGLKSNATKSVPSPILNLNTLNNSLTIELIIDEIVKNFYMLSSSLNVQSKLYYIDPIDENLFSGINVIRERLSSWSWVYGKSPKFSISTSFLYDQETFQLELEVEKGVLSSIRIQNLNSPSLSENSVLRKWIDNCLIGTRFEQLDLIQSIQQLDKADSLLNQAISIAIYDAYKRCLV</sequence>
<dbReference type="PANTHER" id="PTHR12561">
    <property type="entry name" value="LIPOATE-PROTEIN LIGASE"/>
    <property type="match status" value="1"/>
</dbReference>
<dbReference type="Gene3D" id="3.30.390.50">
    <property type="entry name" value="CO dehydrogenase flavoprotein, C-terminal domain"/>
    <property type="match status" value="1"/>
</dbReference>
<dbReference type="Pfam" id="PF21948">
    <property type="entry name" value="LplA-B_cat"/>
    <property type="match status" value="1"/>
</dbReference>
<evidence type="ECO:0000313" key="5">
    <source>
        <dbReference type="Proteomes" id="UP001142055"/>
    </source>
</evidence>
<comment type="similarity">
    <text evidence="2">Belongs to the LplA family.</text>
</comment>
<dbReference type="Gene3D" id="3.30.930.10">
    <property type="entry name" value="Bira Bifunctional Protein, Domain 2"/>
    <property type="match status" value="1"/>
</dbReference>
<dbReference type="Proteomes" id="UP001142055">
    <property type="component" value="Chromosome 2"/>
</dbReference>
<dbReference type="InterPro" id="IPR004143">
    <property type="entry name" value="BPL_LPL_catalytic"/>
</dbReference>
<dbReference type="PROSITE" id="PS51733">
    <property type="entry name" value="BPL_LPL_CATALYTIC"/>
    <property type="match status" value="1"/>
</dbReference>
<evidence type="ECO:0000313" key="4">
    <source>
        <dbReference type="EMBL" id="KAJ6219253.1"/>
    </source>
</evidence>
<keyword evidence="5" id="KW-1185">Reference proteome</keyword>